<gene>
    <name evidence="7" type="ORF">CJ198_08955</name>
    <name evidence="6" type="ORF">HLA91_10820</name>
</gene>
<dbReference type="SMART" id="SM00346">
    <property type="entry name" value="HTH_ICLR"/>
    <property type="match status" value="1"/>
</dbReference>
<dbReference type="InterPro" id="IPR014757">
    <property type="entry name" value="Tscrpt_reg_IclR_C"/>
</dbReference>
<dbReference type="SUPFAM" id="SSF46785">
    <property type="entry name" value="Winged helix' DNA-binding domain"/>
    <property type="match status" value="1"/>
</dbReference>
<dbReference type="OrthoDB" id="3734039at2"/>
<dbReference type="RefSeq" id="WP_102162280.1">
    <property type="nucleotide sequence ID" value="NZ_BAAAKH010000005.1"/>
</dbReference>
<evidence type="ECO:0000313" key="8">
    <source>
        <dbReference type="Proteomes" id="UP000235703"/>
    </source>
</evidence>
<proteinExistence type="predicted"/>
<dbReference type="SUPFAM" id="SSF55781">
    <property type="entry name" value="GAF domain-like"/>
    <property type="match status" value="1"/>
</dbReference>
<evidence type="ECO:0000313" key="7">
    <source>
        <dbReference type="EMBL" id="PMB97936.1"/>
    </source>
</evidence>
<evidence type="ECO:0000259" key="4">
    <source>
        <dbReference type="PROSITE" id="PS51077"/>
    </source>
</evidence>
<evidence type="ECO:0000256" key="2">
    <source>
        <dbReference type="ARBA" id="ARBA00023125"/>
    </source>
</evidence>
<dbReference type="CDD" id="cd00090">
    <property type="entry name" value="HTH_ARSR"/>
    <property type="match status" value="1"/>
</dbReference>
<dbReference type="EMBL" id="JABEMC010000007">
    <property type="protein sequence ID" value="NNG79855.1"/>
    <property type="molecule type" value="Genomic_DNA"/>
</dbReference>
<reference evidence="6 9" key="2">
    <citation type="submission" date="2020-05" db="EMBL/GenBank/DDBJ databases">
        <title>MicrobeNet Type strains.</title>
        <authorList>
            <person name="Nicholson A.C."/>
        </authorList>
    </citation>
    <scope>NUCLEOTIDE SEQUENCE [LARGE SCALE GENOMIC DNA]</scope>
    <source>
        <strain evidence="6 9">CCUG 46604</strain>
    </source>
</reference>
<evidence type="ECO:0000256" key="3">
    <source>
        <dbReference type="ARBA" id="ARBA00023163"/>
    </source>
</evidence>
<dbReference type="EMBL" id="PNFZ01000004">
    <property type="protein sequence ID" value="PMB97936.1"/>
    <property type="molecule type" value="Genomic_DNA"/>
</dbReference>
<dbReference type="AlphaFoldDB" id="A0A2N6PGX9"/>
<dbReference type="PANTHER" id="PTHR30136">
    <property type="entry name" value="HELIX-TURN-HELIX TRANSCRIPTIONAL REGULATOR, ICLR FAMILY"/>
    <property type="match status" value="1"/>
</dbReference>
<evidence type="ECO:0000259" key="5">
    <source>
        <dbReference type="PROSITE" id="PS51078"/>
    </source>
</evidence>
<protein>
    <submittedName>
        <fullName evidence="7">IclR family transcriptional regulator</fullName>
    </submittedName>
</protein>
<feature type="domain" description="HTH iclR-type" evidence="4">
    <location>
        <begin position="4"/>
        <end position="64"/>
    </location>
</feature>
<dbReference type="GO" id="GO:0045892">
    <property type="term" value="P:negative regulation of DNA-templated transcription"/>
    <property type="evidence" value="ECO:0007669"/>
    <property type="project" value="TreeGrafter"/>
</dbReference>
<dbReference type="Pfam" id="PF09339">
    <property type="entry name" value="HTH_IclR"/>
    <property type="match status" value="1"/>
</dbReference>
<dbReference type="InterPro" id="IPR005471">
    <property type="entry name" value="Tscrpt_reg_IclR_N"/>
</dbReference>
<accession>A0A2N6PGX9</accession>
<keyword evidence="8" id="KW-1185">Reference proteome</keyword>
<dbReference type="GO" id="GO:0003677">
    <property type="term" value="F:DNA binding"/>
    <property type="evidence" value="ECO:0007669"/>
    <property type="project" value="UniProtKB-KW"/>
</dbReference>
<evidence type="ECO:0000256" key="1">
    <source>
        <dbReference type="ARBA" id="ARBA00023015"/>
    </source>
</evidence>
<dbReference type="GeneID" id="86842130"/>
<keyword evidence="3" id="KW-0804">Transcription</keyword>
<dbReference type="InterPro" id="IPR050707">
    <property type="entry name" value="HTH_MetabolicPath_Reg"/>
</dbReference>
<dbReference type="InterPro" id="IPR036388">
    <property type="entry name" value="WH-like_DNA-bd_sf"/>
</dbReference>
<dbReference type="Gene3D" id="3.30.450.40">
    <property type="match status" value="1"/>
</dbReference>
<reference evidence="7 8" key="1">
    <citation type="submission" date="2017-09" db="EMBL/GenBank/DDBJ databases">
        <title>Bacterial strain isolated from the female urinary microbiota.</title>
        <authorList>
            <person name="Thomas-White K."/>
            <person name="Kumar N."/>
            <person name="Forster S."/>
            <person name="Putonti C."/>
            <person name="Lawley T."/>
            <person name="Wolfe A.J."/>
        </authorList>
    </citation>
    <scope>NUCLEOTIDE SEQUENCE [LARGE SCALE GENOMIC DNA]</scope>
    <source>
        <strain evidence="7 8">UMB0680</strain>
    </source>
</reference>
<keyword evidence="2" id="KW-0238">DNA-binding</keyword>
<comment type="caution">
    <text evidence="7">The sequence shown here is derived from an EMBL/GenBank/DDBJ whole genome shotgun (WGS) entry which is preliminary data.</text>
</comment>
<evidence type="ECO:0000313" key="9">
    <source>
        <dbReference type="Proteomes" id="UP000549517"/>
    </source>
</evidence>
<dbReference type="Proteomes" id="UP000549517">
    <property type="component" value="Unassembled WGS sequence"/>
</dbReference>
<name>A0A2N6PGX9_9MICO</name>
<dbReference type="PANTHER" id="PTHR30136:SF24">
    <property type="entry name" value="HTH-TYPE TRANSCRIPTIONAL REPRESSOR ALLR"/>
    <property type="match status" value="1"/>
</dbReference>
<dbReference type="PROSITE" id="PS51078">
    <property type="entry name" value="ICLR_ED"/>
    <property type="match status" value="1"/>
</dbReference>
<organism evidence="7 8">
    <name type="scientific">Brevibacterium luteolum</name>
    <dbReference type="NCBI Taxonomy" id="199591"/>
    <lineage>
        <taxon>Bacteria</taxon>
        <taxon>Bacillati</taxon>
        <taxon>Actinomycetota</taxon>
        <taxon>Actinomycetes</taxon>
        <taxon>Micrococcales</taxon>
        <taxon>Brevibacteriaceae</taxon>
        <taxon>Brevibacterium</taxon>
    </lineage>
</organism>
<dbReference type="Proteomes" id="UP000235703">
    <property type="component" value="Unassembled WGS sequence"/>
</dbReference>
<dbReference type="Pfam" id="PF01614">
    <property type="entry name" value="IclR_C"/>
    <property type="match status" value="1"/>
</dbReference>
<dbReference type="InterPro" id="IPR029016">
    <property type="entry name" value="GAF-like_dom_sf"/>
</dbReference>
<dbReference type="GO" id="GO:0003700">
    <property type="term" value="F:DNA-binding transcription factor activity"/>
    <property type="evidence" value="ECO:0007669"/>
    <property type="project" value="TreeGrafter"/>
</dbReference>
<feature type="domain" description="IclR-ED" evidence="5">
    <location>
        <begin position="65"/>
        <end position="248"/>
    </location>
</feature>
<dbReference type="PROSITE" id="PS51077">
    <property type="entry name" value="HTH_ICLR"/>
    <property type="match status" value="1"/>
</dbReference>
<keyword evidence="1" id="KW-0805">Transcription regulation</keyword>
<dbReference type="InterPro" id="IPR036390">
    <property type="entry name" value="WH_DNA-bd_sf"/>
</dbReference>
<sequence>MAEVPALRRAVAILRALAGSNRPITAGAMARSLSIPRSSIYEILSVLEELGLVAKTGGGYMLGAGVSELGSAYVRANPLQRLSAPIIRQLAEATRGTAQLAVLRGWETVYVLKEQSVESVAVITATGVRMPAYLTATGRAIMSALPKRDVLALLSGEDVFVSRTGAGPTSMRQLLSQLAETRQQGFALERGEITPGVCTVAAPVFDVLDRPVAGVGVSIPDAEQSDARVSEVRDRVKAAADTITSRLR</sequence>
<dbReference type="InterPro" id="IPR011991">
    <property type="entry name" value="ArsR-like_HTH"/>
</dbReference>
<evidence type="ECO:0000313" key="6">
    <source>
        <dbReference type="EMBL" id="NNG79855.1"/>
    </source>
</evidence>
<dbReference type="Gene3D" id="1.10.10.10">
    <property type="entry name" value="Winged helix-like DNA-binding domain superfamily/Winged helix DNA-binding domain"/>
    <property type="match status" value="1"/>
</dbReference>